<dbReference type="InterPro" id="IPR050911">
    <property type="entry name" value="DRAM/TMEM150_Autophagy_Mod"/>
</dbReference>
<feature type="domain" description="CWH43-like N-terminal" evidence="15">
    <location>
        <begin position="4"/>
        <end position="203"/>
    </location>
</feature>
<evidence type="ECO:0000256" key="1">
    <source>
        <dbReference type="ARBA" id="ARBA00004337"/>
    </source>
</evidence>
<evidence type="ECO:0000256" key="10">
    <source>
        <dbReference type="ARBA" id="ARBA00023136"/>
    </source>
</evidence>
<comment type="function">
    <text evidence="13">Modulator of macroautophagy that causes accumulation of autophagosomes under basal conditions and enhances autophagic flux. Represses cell death and promotes long-term clonogenic survival of cells grown in the absence of glucose in a macroautophagy-independent manner. May have some role in extracellular matrix engulfment or growth factor receptor recycling, both of which can modulate cell survival.</text>
</comment>
<dbReference type="GO" id="GO:0006914">
    <property type="term" value="P:autophagy"/>
    <property type="evidence" value="ECO:0007669"/>
    <property type="project" value="UniProtKB-KW"/>
</dbReference>
<feature type="transmembrane region" description="Helical" evidence="14">
    <location>
        <begin position="180"/>
        <end position="198"/>
    </location>
</feature>
<proteinExistence type="inferred from homology"/>
<evidence type="ECO:0000259" key="15">
    <source>
        <dbReference type="Pfam" id="PF10277"/>
    </source>
</evidence>
<feature type="transmembrane region" description="Helical" evidence="14">
    <location>
        <begin position="151"/>
        <end position="174"/>
    </location>
</feature>
<dbReference type="GO" id="GO:0005886">
    <property type="term" value="C:plasma membrane"/>
    <property type="evidence" value="ECO:0007669"/>
    <property type="project" value="UniProtKB-SubCell"/>
</dbReference>
<organism evidence="16 17">
    <name type="scientific">Umbra pygmaea</name>
    <name type="common">Eastern mudminnow</name>
    <dbReference type="NCBI Taxonomy" id="75934"/>
    <lineage>
        <taxon>Eukaryota</taxon>
        <taxon>Metazoa</taxon>
        <taxon>Chordata</taxon>
        <taxon>Craniata</taxon>
        <taxon>Vertebrata</taxon>
        <taxon>Euteleostomi</taxon>
        <taxon>Actinopterygii</taxon>
        <taxon>Neopterygii</taxon>
        <taxon>Teleostei</taxon>
        <taxon>Protacanthopterygii</taxon>
        <taxon>Esociformes</taxon>
        <taxon>Umbridae</taxon>
        <taxon>Umbra</taxon>
    </lineage>
</organism>
<evidence type="ECO:0000313" key="16">
    <source>
        <dbReference type="EMBL" id="KAL0992674.1"/>
    </source>
</evidence>
<dbReference type="PANTHER" id="PTHR21324">
    <property type="entry name" value="FASTING-INDUCIBLE INTEGRAL MEMBRANE PROTEIN TM6P1-RELATED"/>
    <property type="match status" value="1"/>
</dbReference>
<evidence type="ECO:0000256" key="6">
    <source>
        <dbReference type="ARBA" id="ARBA00022692"/>
    </source>
</evidence>
<dbReference type="EMBL" id="JAGEUA010000003">
    <property type="protein sequence ID" value="KAL0992674.1"/>
    <property type="molecule type" value="Genomic_DNA"/>
</dbReference>
<dbReference type="AlphaFoldDB" id="A0ABD0X3X9"/>
<dbReference type="InterPro" id="IPR019402">
    <property type="entry name" value="CWH43_N"/>
</dbReference>
<keyword evidence="11" id="KW-0325">Glycoprotein</keyword>
<comment type="similarity">
    <text evidence="4">Belongs to the DRAM/TMEM150 family.</text>
</comment>
<name>A0ABD0X3X9_UMBPY</name>
<keyword evidence="10 14" id="KW-0472">Membrane</keyword>
<dbReference type="Pfam" id="PF10277">
    <property type="entry name" value="Frag1"/>
    <property type="match status" value="1"/>
</dbReference>
<gene>
    <name evidence="16" type="ORF">UPYG_G00096560</name>
</gene>
<dbReference type="PANTHER" id="PTHR21324:SF3">
    <property type="entry name" value="MODULATOR OF MACROAUTOPHAGY TMEM150B"/>
    <property type="match status" value="1"/>
</dbReference>
<evidence type="ECO:0000256" key="3">
    <source>
        <dbReference type="ARBA" id="ARBA00004651"/>
    </source>
</evidence>
<comment type="subcellular location">
    <subcellularLocation>
        <location evidence="3">Cell membrane</location>
        <topology evidence="3">Multi-pass membrane protein</topology>
    </subcellularLocation>
    <subcellularLocation>
        <location evidence="2">Cytoplasmic vesicle</location>
        <location evidence="2">Autophagosome membrane</location>
        <topology evidence="2">Multi-pass membrane protein</topology>
    </subcellularLocation>
    <subcellularLocation>
        <location evidence="1">Endosome membrane</location>
        <topology evidence="1">Multi-pass membrane protein</topology>
    </subcellularLocation>
</comment>
<feature type="transmembrane region" description="Helical" evidence="14">
    <location>
        <begin position="109"/>
        <end position="131"/>
    </location>
</feature>
<reference evidence="16 17" key="1">
    <citation type="submission" date="2024-06" db="EMBL/GenBank/DDBJ databases">
        <authorList>
            <person name="Pan Q."/>
            <person name="Wen M."/>
            <person name="Jouanno E."/>
            <person name="Zahm M."/>
            <person name="Klopp C."/>
            <person name="Cabau C."/>
            <person name="Louis A."/>
            <person name="Berthelot C."/>
            <person name="Parey E."/>
            <person name="Roest Crollius H."/>
            <person name="Montfort J."/>
            <person name="Robinson-Rechavi M."/>
            <person name="Bouchez O."/>
            <person name="Lampietro C."/>
            <person name="Lopez Roques C."/>
            <person name="Donnadieu C."/>
            <person name="Postlethwait J."/>
            <person name="Bobe J."/>
            <person name="Verreycken H."/>
            <person name="Guiguen Y."/>
        </authorList>
    </citation>
    <scope>NUCLEOTIDE SEQUENCE [LARGE SCALE GENOMIC DNA]</scope>
    <source>
        <strain evidence="16">Up_M1</strain>
        <tissue evidence="16">Testis</tissue>
    </source>
</reference>
<keyword evidence="7" id="KW-0967">Endosome</keyword>
<keyword evidence="5" id="KW-1003">Cell membrane</keyword>
<evidence type="ECO:0000256" key="9">
    <source>
        <dbReference type="ARBA" id="ARBA00023006"/>
    </source>
</evidence>
<feature type="transmembrane region" description="Helical" evidence="14">
    <location>
        <begin position="53"/>
        <end position="73"/>
    </location>
</feature>
<evidence type="ECO:0000256" key="7">
    <source>
        <dbReference type="ARBA" id="ARBA00022753"/>
    </source>
</evidence>
<evidence type="ECO:0000313" key="17">
    <source>
        <dbReference type="Proteomes" id="UP001557470"/>
    </source>
</evidence>
<keyword evidence="8 14" id="KW-1133">Transmembrane helix</keyword>
<accession>A0ABD0X3X9</accession>
<keyword evidence="17" id="KW-1185">Reference proteome</keyword>
<feature type="transmembrane region" description="Helical" evidence="14">
    <location>
        <begin position="85"/>
        <end position="103"/>
    </location>
</feature>
<evidence type="ECO:0000256" key="13">
    <source>
        <dbReference type="ARBA" id="ARBA00045144"/>
    </source>
</evidence>
<evidence type="ECO:0000256" key="14">
    <source>
        <dbReference type="SAM" id="Phobius"/>
    </source>
</evidence>
<evidence type="ECO:0000256" key="11">
    <source>
        <dbReference type="ARBA" id="ARBA00023180"/>
    </source>
</evidence>
<protein>
    <recommendedName>
        <fullName evidence="15">CWH43-like N-terminal domain-containing protein</fullName>
    </recommendedName>
</protein>
<sequence length="225" mass="24840">MWVWALLPFGLVGFGTVGIWLVFGIAVSNGTVNITVRFPYISECGTYDPQSCVFSQVCNICATLTLCIVVIRFQQVRHDGVSKANNASMVLGFFSSLGISILGNFRQSVFFGIHVFGAFLAFYVGLAYFWLQAWLTYKAPPSKERCWVGSVRAALCSVCSILVVSMATGLMVGSGSTGPISEWALVMSFFLLFGLFASEFRHINYHQLSVQKQSDNQFYKPALEN</sequence>
<evidence type="ECO:0000256" key="4">
    <source>
        <dbReference type="ARBA" id="ARBA00006565"/>
    </source>
</evidence>
<evidence type="ECO:0000256" key="12">
    <source>
        <dbReference type="ARBA" id="ARBA00023329"/>
    </source>
</evidence>
<keyword evidence="9" id="KW-0072">Autophagy</keyword>
<keyword evidence="6 14" id="KW-0812">Transmembrane</keyword>
<evidence type="ECO:0000256" key="2">
    <source>
        <dbReference type="ARBA" id="ARBA00004542"/>
    </source>
</evidence>
<dbReference type="Proteomes" id="UP001557470">
    <property type="component" value="Unassembled WGS sequence"/>
</dbReference>
<dbReference type="GO" id="GO:0010008">
    <property type="term" value="C:endosome membrane"/>
    <property type="evidence" value="ECO:0007669"/>
    <property type="project" value="UniProtKB-SubCell"/>
</dbReference>
<evidence type="ECO:0000256" key="5">
    <source>
        <dbReference type="ARBA" id="ARBA00022475"/>
    </source>
</evidence>
<comment type="caution">
    <text evidence="16">The sequence shown here is derived from an EMBL/GenBank/DDBJ whole genome shotgun (WGS) entry which is preliminary data.</text>
</comment>
<dbReference type="GO" id="GO:0000421">
    <property type="term" value="C:autophagosome membrane"/>
    <property type="evidence" value="ECO:0007669"/>
    <property type="project" value="UniProtKB-SubCell"/>
</dbReference>
<evidence type="ECO:0000256" key="8">
    <source>
        <dbReference type="ARBA" id="ARBA00022989"/>
    </source>
</evidence>
<keyword evidence="12" id="KW-0968">Cytoplasmic vesicle</keyword>